<evidence type="ECO:0000256" key="1">
    <source>
        <dbReference type="SAM" id="MobiDB-lite"/>
    </source>
</evidence>
<keyword evidence="2" id="KW-0812">Transmembrane</keyword>
<keyword evidence="2" id="KW-0472">Membrane</keyword>
<feature type="compositionally biased region" description="Polar residues" evidence="1">
    <location>
        <begin position="121"/>
        <end position="131"/>
    </location>
</feature>
<feature type="transmembrane region" description="Helical" evidence="2">
    <location>
        <begin position="13"/>
        <end position="36"/>
    </location>
</feature>
<evidence type="ECO:0000313" key="3">
    <source>
        <dbReference type="EMBL" id="QBZ65973.1"/>
    </source>
</evidence>
<dbReference type="Proteomes" id="UP000294847">
    <property type="component" value="Chromosome 7"/>
</dbReference>
<organism evidence="3 4">
    <name type="scientific">Pyricularia oryzae</name>
    <name type="common">Rice blast fungus</name>
    <name type="synonym">Magnaporthe oryzae</name>
    <dbReference type="NCBI Taxonomy" id="318829"/>
    <lineage>
        <taxon>Eukaryota</taxon>
        <taxon>Fungi</taxon>
        <taxon>Dikarya</taxon>
        <taxon>Ascomycota</taxon>
        <taxon>Pezizomycotina</taxon>
        <taxon>Sordariomycetes</taxon>
        <taxon>Sordariomycetidae</taxon>
        <taxon>Magnaporthales</taxon>
        <taxon>Pyriculariaceae</taxon>
        <taxon>Pyricularia</taxon>
    </lineage>
</organism>
<evidence type="ECO:0000256" key="2">
    <source>
        <dbReference type="SAM" id="Phobius"/>
    </source>
</evidence>
<reference evidence="3 4" key="1">
    <citation type="journal article" date="2019" name="Mol. Biol. Evol.">
        <title>Blast fungal genomes show frequent chromosomal changes, gene gains and losses, and effector gene turnover.</title>
        <authorList>
            <person name="Gomez Luciano L.B."/>
            <person name="Jason Tsai I."/>
            <person name="Chuma I."/>
            <person name="Tosa Y."/>
            <person name="Chen Y.H."/>
            <person name="Li J.Y."/>
            <person name="Li M.Y."/>
            <person name="Jade Lu M.Y."/>
            <person name="Nakayashiki H."/>
            <person name="Li W.H."/>
        </authorList>
    </citation>
    <scope>NUCLEOTIDE SEQUENCE [LARGE SCALE GENOMIC DNA]</scope>
    <source>
        <strain evidence="3">MZ5-1-6</strain>
    </source>
</reference>
<protein>
    <submittedName>
        <fullName evidence="3">Uncharacterized protein</fullName>
    </submittedName>
</protein>
<dbReference type="EMBL" id="CP034210">
    <property type="protein sequence ID" value="QBZ65973.1"/>
    <property type="molecule type" value="Genomic_DNA"/>
</dbReference>
<feature type="compositionally biased region" description="Low complexity" evidence="1">
    <location>
        <begin position="172"/>
        <end position="186"/>
    </location>
</feature>
<feature type="region of interest" description="Disordered" evidence="1">
    <location>
        <begin position="43"/>
        <end position="81"/>
    </location>
</feature>
<feature type="region of interest" description="Disordered" evidence="1">
    <location>
        <begin position="112"/>
        <end position="148"/>
    </location>
</feature>
<keyword evidence="2" id="KW-1133">Transmembrane helix</keyword>
<evidence type="ECO:0000313" key="4">
    <source>
        <dbReference type="Proteomes" id="UP000294847"/>
    </source>
</evidence>
<proteinExistence type="predicted"/>
<feature type="region of interest" description="Disordered" evidence="1">
    <location>
        <begin position="161"/>
        <end position="231"/>
    </location>
</feature>
<feature type="compositionally biased region" description="Polar residues" evidence="1">
    <location>
        <begin position="54"/>
        <end position="68"/>
    </location>
</feature>
<accession>A0A4P7NU42</accession>
<gene>
    <name evidence="3" type="ORF">PoMZ_12940</name>
</gene>
<name>A0A4P7NU42_PYROR</name>
<dbReference type="AlphaFoldDB" id="A0A4P7NU42"/>
<sequence>MSATQGTFSVAELVGIVVGTTAAVLIIISVILLSVIRRRRRRRETAGRDWDYQPPQTWEETLPRQSQAAPIPQQPVMRQTTPPMDLSPIFSPTSTHNLEEALLSAERINSHTRPEPLPYQYSHSQTTSPIQYHNHHQFPNHPAPPAPVIIPLYHRHQQQYIRKEADSNSPQSPTHSSPISPYYPSPQQRLARAATTSNPAGSSRQSSTRSSSRRDWPLQRQDSSAGGFRRLSTLSGRIRGARHNNDSPAELWTTANVAEMDDTQTPRPKAPSFFESPVLGTLGLHVSIVKPKHSKGSLRTGSVRSGG</sequence>